<keyword evidence="6" id="KW-0186">Copper</keyword>
<organism evidence="8 9">
    <name type="scientific">Heracleum sosnowskyi</name>
    <dbReference type="NCBI Taxonomy" id="360622"/>
    <lineage>
        <taxon>Eukaryota</taxon>
        <taxon>Viridiplantae</taxon>
        <taxon>Streptophyta</taxon>
        <taxon>Embryophyta</taxon>
        <taxon>Tracheophyta</taxon>
        <taxon>Spermatophyta</taxon>
        <taxon>Magnoliopsida</taxon>
        <taxon>eudicotyledons</taxon>
        <taxon>Gunneridae</taxon>
        <taxon>Pentapetalae</taxon>
        <taxon>asterids</taxon>
        <taxon>campanulids</taxon>
        <taxon>Apiales</taxon>
        <taxon>Apiaceae</taxon>
        <taxon>Apioideae</taxon>
        <taxon>apioid superclade</taxon>
        <taxon>Tordylieae</taxon>
        <taxon>Tordyliinae</taxon>
        <taxon>Heracleum</taxon>
    </lineage>
</organism>
<dbReference type="SUPFAM" id="SSF49503">
    <property type="entry name" value="Cupredoxins"/>
    <property type="match status" value="1"/>
</dbReference>
<dbReference type="AlphaFoldDB" id="A0AAD8LZ33"/>
<dbReference type="Pfam" id="PF07731">
    <property type="entry name" value="Cu-oxidase_2"/>
    <property type="match status" value="1"/>
</dbReference>
<evidence type="ECO:0000256" key="6">
    <source>
        <dbReference type="ARBA" id="ARBA00023008"/>
    </source>
</evidence>
<reference evidence="8" key="2">
    <citation type="submission" date="2023-05" db="EMBL/GenBank/DDBJ databases">
        <authorList>
            <person name="Schelkunov M.I."/>
        </authorList>
    </citation>
    <scope>NUCLEOTIDE SEQUENCE</scope>
    <source>
        <strain evidence="8">Hsosn_3</strain>
        <tissue evidence="8">Leaf</tissue>
    </source>
</reference>
<evidence type="ECO:0000313" key="9">
    <source>
        <dbReference type="Proteomes" id="UP001237642"/>
    </source>
</evidence>
<proteinExistence type="inferred from homology"/>
<dbReference type="Proteomes" id="UP001237642">
    <property type="component" value="Unassembled WGS sequence"/>
</dbReference>
<comment type="caution">
    <text evidence="8">The sequence shown here is derived from an EMBL/GenBank/DDBJ whole genome shotgun (WGS) entry which is preliminary data.</text>
</comment>
<evidence type="ECO:0000256" key="1">
    <source>
        <dbReference type="ARBA" id="ARBA00004613"/>
    </source>
</evidence>
<reference evidence="8" key="1">
    <citation type="submission" date="2023-02" db="EMBL/GenBank/DDBJ databases">
        <title>Genome of toxic invasive species Heracleum sosnowskyi carries increased number of genes despite the absence of recent whole-genome duplications.</title>
        <authorList>
            <person name="Schelkunov M."/>
            <person name="Shtratnikova V."/>
            <person name="Makarenko M."/>
            <person name="Klepikova A."/>
            <person name="Omelchenko D."/>
            <person name="Novikova G."/>
            <person name="Obukhova E."/>
            <person name="Bogdanov V."/>
            <person name="Penin A."/>
            <person name="Logacheva M."/>
        </authorList>
    </citation>
    <scope>NUCLEOTIDE SEQUENCE</scope>
    <source>
        <strain evidence="8">Hsosn_3</strain>
        <tissue evidence="8">Leaf</tissue>
    </source>
</reference>
<dbReference type="InterPro" id="IPR008972">
    <property type="entry name" value="Cupredoxin"/>
</dbReference>
<evidence type="ECO:0000313" key="8">
    <source>
        <dbReference type="EMBL" id="KAK1353554.1"/>
    </source>
</evidence>
<keyword evidence="3" id="KW-0964">Secreted</keyword>
<name>A0AAD8LZ33_9APIA</name>
<evidence type="ECO:0000256" key="4">
    <source>
        <dbReference type="ARBA" id="ARBA00022723"/>
    </source>
</evidence>
<dbReference type="InterPro" id="IPR002355">
    <property type="entry name" value="Cu_oxidase_Cu_BS"/>
</dbReference>
<keyword evidence="5" id="KW-0677">Repeat</keyword>
<dbReference type="GO" id="GO:0005576">
    <property type="term" value="C:extracellular region"/>
    <property type="evidence" value="ECO:0007669"/>
    <property type="project" value="UniProtKB-SubCell"/>
</dbReference>
<dbReference type="EMBL" id="JAUIZM010000012">
    <property type="protein sequence ID" value="KAK1353554.1"/>
    <property type="molecule type" value="Genomic_DNA"/>
</dbReference>
<dbReference type="PANTHER" id="PTHR11709">
    <property type="entry name" value="MULTI-COPPER OXIDASE"/>
    <property type="match status" value="1"/>
</dbReference>
<evidence type="ECO:0000256" key="2">
    <source>
        <dbReference type="ARBA" id="ARBA00010609"/>
    </source>
</evidence>
<dbReference type="InterPro" id="IPR011706">
    <property type="entry name" value="Cu-oxidase_C"/>
</dbReference>
<dbReference type="PANTHER" id="PTHR11709:SF370">
    <property type="entry name" value="LACCASE-4"/>
    <property type="match status" value="1"/>
</dbReference>
<evidence type="ECO:0000256" key="5">
    <source>
        <dbReference type="ARBA" id="ARBA00022737"/>
    </source>
</evidence>
<dbReference type="PROSITE" id="PS00080">
    <property type="entry name" value="MULTICOPPER_OXIDASE2"/>
    <property type="match status" value="1"/>
</dbReference>
<dbReference type="GO" id="GO:0005507">
    <property type="term" value="F:copper ion binding"/>
    <property type="evidence" value="ECO:0007669"/>
    <property type="project" value="InterPro"/>
</dbReference>
<feature type="domain" description="Plastocyanin-like" evidence="7">
    <location>
        <begin position="91"/>
        <end position="223"/>
    </location>
</feature>
<accession>A0AAD8LZ33</accession>
<sequence>MLRSVEFSSTSALVKAMTTLSSGFRMWFGNIPSSLVHIANLGLGINPCPSCKAGNGSRVVANINNVTFGMPTTALLQAHCFKTSGDFTTDFPANPPFVYNYTDTPPANLGTTSGTKFYRLPYNATCQVVLQYTSVISPENHHIHLHGFNFFVLGRGLGNFNQNKDPKNFNFVDAVERNTVGVPSGGWTFIRFRADNPGVRFMHCHLEVHITRGLKMAFLVDKGKGPNESILPPRKDLPKC</sequence>
<keyword evidence="4" id="KW-0479">Metal-binding</keyword>
<evidence type="ECO:0000256" key="3">
    <source>
        <dbReference type="ARBA" id="ARBA00022525"/>
    </source>
</evidence>
<dbReference type="Gene3D" id="2.60.40.420">
    <property type="entry name" value="Cupredoxins - blue copper proteins"/>
    <property type="match status" value="1"/>
</dbReference>
<protein>
    <submittedName>
        <fullName evidence="8">Plastocyanin-like domain-containing protein</fullName>
    </submittedName>
</protein>
<comment type="similarity">
    <text evidence="2">Belongs to the multicopper oxidase family.</text>
</comment>
<comment type="subcellular location">
    <subcellularLocation>
        <location evidence="1">Secreted</location>
    </subcellularLocation>
</comment>
<keyword evidence="9" id="KW-1185">Reference proteome</keyword>
<gene>
    <name evidence="8" type="ORF">POM88_051919</name>
</gene>
<dbReference type="InterPro" id="IPR045087">
    <property type="entry name" value="Cu-oxidase_fam"/>
</dbReference>
<dbReference type="GO" id="GO:0016491">
    <property type="term" value="F:oxidoreductase activity"/>
    <property type="evidence" value="ECO:0007669"/>
    <property type="project" value="InterPro"/>
</dbReference>
<evidence type="ECO:0000259" key="7">
    <source>
        <dbReference type="Pfam" id="PF07731"/>
    </source>
</evidence>